<dbReference type="PANTHER" id="PTHR30346:SF26">
    <property type="entry name" value="HYDROGEN PEROXIDE-INDUCIBLE GENES ACTIVATOR"/>
    <property type="match status" value="1"/>
</dbReference>
<dbReference type="PROSITE" id="PS50931">
    <property type="entry name" value="HTH_LYSR"/>
    <property type="match status" value="1"/>
</dbReference>
<dbReference type="Pfam" id="PF00126">
    <property type="entry name" value="HTH_1"/>
    <property type="match status" value="1"/>
</dbReference>
<comment type="caution">
    <text evidence="7">The sequence shown here is derived from an EMBL/GenBank/DDBJ whole genome shotgun (WGS) entry which is preliminary data.</text>
</comment>
<organism evidence="7 8">
    <name type="scientific">Fulvivirga marina</name>
    <dbReference type="NCBI Taxonomy" id="2494733"/>
    <lineage>
        <taxon>Bacteria</taxon>
        <taxon>Pseudomonadati</taxon>
        <taxon>Bacteroidota</taxon>
        <taxon>Cytophagia</taxon>
        <taxon>Cytophagales</taxon>
        <taxon>Fulvivirgaceae</taxon>
        <taxon>Fulvivirga</taxon>
    </lineage>
</organism>
<dbReference type="AlphaFoldDB" id="A0A937KDK0"/>
<dbReference type="FunFam" id="1.10.10.10:FF:000001">
    <property type="entry name" value="LysR family transcriptional regulator"/>
    <property type="match status" value="1"/>
</dbReference>
<dbReference type="SUPFAM" id="SSF53850">
    <property type="entry name" value="Periplasmic binding protein-like II"/>
    <property type="match status" value="1"/>
</dbReference>
<dbReference type="InterPro" id="IPR036390">
    <property type="entry name" value="WH_DNA-bd_sf"/>
</dbReference>
<evidence type="ECO:0000313" key="8">
    <source>
        <dbReference type="Proteomes" id="UP000614216"/>
    </source>
</evidence>
<evidence type="ECO:0000313" key="7">
    <source>
        <dbReference type="EMBL" id="MBL6446313.1"/>
    </source>
</evidence>
<dbReference type="GO" id="GO:0032993">
    <property type="term" value="C:protein-DNA complex"/>
    <property type="evidence" value="ECO:0007669"/>
    <property type="project" value="TreeGrafter"/>
</dbReference>
<proteinExistence type="inferred from homology"/>
<keyword evidence="8" id="KW-1185">Reference proteome</keyword>
<evidence type="ECO:0000256" key="3">
    <source>
        <dbReference type="ARBA" id="ARBA00023125"/>
    </source>
</evidence>
<dbReference type="Gene3D" id="1.10.10.10">
    <property type="entry name" value="Winged helix-like DNA-binding domain superfamily/Winged helix DNA-binding domain"/>
    <property type="match status" value="1"/>
</dbReference>
<accession>A0A937KDK0</accession>
<name>A0A937KDK0_9BACT</name>
<evidence type="ECO:0000256" key="4">
    <source>
        <dbReference type="ARBA" id="ARBA00023159"/>
    </source>
</evidence>
<keyword evidence="3" id="KW-0238">DNA-binding</keyword>
<keyword evidence="5" id="KW-0804">Transcription</keyword>
<dbReference type="InterPro" id="IPR000847">
    <property type="entry name" value="LysR_HTH_N"/>
</dbReference>
<dbReference type="GO" id="GO:0003677">
    <property type="term" value="F:DNA binding"/>
    <property type="evidence" value="ECO:0007669"/>
    <property type="project" value="UniProtKB-KW"/>
</dbReference>
<dbReference type="Gene3D" id="3.40.190.10">
    <property type="entry name" value="Periplasmic binding protein-like II"/>
    <property type="match status" value="2"/>
</dbReference>
<dbReference type="Pfam" id="PF03466">
    <property type="entry name" value="LysR_substrate"/>
    <property type="match status" value="1"/>
</dbReference>
<dbReference type="EMBL" id="JAEUGD010000023">
    <property type="protein sequence ID" value="MBL6446313.1"/>
    <property type="molecule type" value="Genomic_DNA"/>
</dbReference>
<dbReference type="GO" id="GO:0003700">
    <property type="term" value="F:DNA-binding transcription factor activity"/>
    <property type="evidence" value="ECO:0007669"/>
    <property type="project" value="InterPro"/>
</dbReference>
<keyword evidence="2" id="KW-0805">Transcription regulation</keyword>
<reference evidence="7" key="1">
    <citation type="submission" date="2021-01" db="EMBL/GenBank/DDBJ databases">
        <title>Fulvivirga kasyanovii gen. nov., sp nov., a novel member of the phylum Bacteroidetes isolated from seawater in a mussel farm.</title>
        <authorList>
            <person name="Zhao L.-H."/>
            <person name="Wang Z.-J."/>
        </authorList>
    </citation>
    <scope>NUCLEOTIDE SEQUENCE</scope>
    <source>
        <strain evidence="7">29W222</strain>
    </source>
</reference>
<evidence type="ECO:0000259" key="6">
    <source>
        <dbReference type="PROSITE" id="PS50931"/>
    </source>
</evidence>
<evidence type="ECO:0000256" key="1">
    <source>
        <dbReference type="ARBA" id="ARBA00009437"/>
    </source>
</evidence>
<dbReference type="InterPro" id="IPR036388">
    <property type="entry name" value="WH-like_DNA-bd_sf"/>
</dbReference>
<keyword evidence="4" id="KW-0010">Activator</keyword>
<comment type="similarity">
    <text evidence="1">Belongs to the LysR transcriptional regulatory family.</text>
</comment>
<evidence type="ECO:0000256" key="5">
    <source>
        <dbReference type="ARBA" id="ARBA00023163"/>
    </source>
</evidence>
<dbReference type="InterPro" id="IPR005119">
    <property type="entry name" value="LysR_subst-bd"/>
</dbReference>
<dbReference type="SUPFAM" id="SSF46785">
    <property type="entry name" value="Winged helix' DNA-binding domain"/>
    <property type="match status" value="1"/>
</dbReference>
<dbReference type="CDD" id="cd08411">
    <property type="entry name" value="PBP2_OxyR"/>
    <property type="match status" value="1"/>
</dbReference>
<dbReference type="PRINTS" id="PR00039">
    <property type="entry name" value="HTHLYSR"/>
</dbReference>
<protein>
    <submittedName>
        <fullName evidence="7">Hydrogen peroxide-inducible genes activator</fullName>
    </submittedName>
</protein>
<feature type="domain" description="HTH lysR-type" evidence="6">
    <location>
        <begin position="1"/>
        <end position="58"/>
    </location>
</feature>
<sequence>MTLIQLEYVIAVDNYRHFGRAAEACFVTQPTLSMQVHKLEEQLGVLLFDRSKSPVTPTDIGKRIIEQGRVILAESKKVQQIVDEEKGEMAGELRIGIIPTLSPYILPLFINRFIEKYPKIKLKVEELITEQVVNKLKHELLDIGVIVTPYDDPNLVTKPVFYEEFYAYVSHRSPFYKESELSINDIPANEIWLLNEGHCFRDQVLSLCQTYKDREAQFKYESGSLEALKKIVDKHGGMTLLPELATLDFDKSAKAKLRSFKDPKPVREVSLAMHKSFLKRKLVEALHKEILDSIPDYINVQKHGAVIKWK</sequence>
<gene>
    <name evidence="7" type="ORF">JMN32_08335</name>
</gene>
<evidence type="ECO:0000256" key="2">
    <source>
        <dbReference type="ARBA" id="ARBA00023015"/>
    </source>
</evidence>
<dbReference type="PANTHER" id="PTHR30346">
    <property type="entry name" value="TRANSCRIPTIONAL DUAL REGULATOR HCAR-RELATED"/>
    <property type="match status" value="1"/>
</dbReference>
<dbReference type="Proteomes" id="UP000614216">
    <property type="component" value="Unassembled WGS sequence"/>
</dbReference>
<dbReference type="RefSeq" id="WP_202855849.1">
    <property type="nucleotide sequence ID" value="NZ_JAEUGD010000023.1"/>
</dbReference>